<dbReference type="Gene3D" id="3.30.930.10">
    <property type="entry name" value="Bira Bifunctional Protein, Domain 2"/>
    <property type="match status" value="1"/>
</dbReference>
<dbReference type="InterPro" id="IPR004143">
    <property type="entry name" value="BPL_LPL_catalytic"/>
</dbReference>
<keyword evidence="3" id="KW-0436">Ligase</keyword>
<dbReference type="InterPro" id="IPR050664">
    <property type="entry name" value="Octanoyltrans_LipM/LipL"/>
</dbReference>
<evidence type="ECO:0000256" key="1">
    <source>
        <dbReference type="SAM" id="MobiDB-lite"/>
    </source>
</evidence>
<dbReference type="Pfam" id="PF21948">
    <property type="entry name" value="LplA-B_cat"/>
    <property type="match status" value="1"/>
</dbReference>
<proteinExistence type="predicted"/>
<feature type="region of interest" description="Disordered" evidence="1">
    <location>
        <begin position="367"/>
        <end position="388"/>
    </location>
</feature>
<keyword evidence="4" id="KW-1185">Reference proteome</keyword>
<feature type="domain" description="BPL/LPL catalytic" evidence="2">
    <location>
        <begin position="34"/>
        <end position="225"/>
    </location>
</feature>
<dbReference type="PANTHER" id="PTHR43679:SF2">
    <property type="entry name" value="OCTANOYL-[GCVH]:PROTEIN N-OCTANOYLTRANSFERASE"/>
    <property type="match status" value="1"/>
</dbReference>
<dbReference type="CDD" id="cd16443">
    <property type="entry name" value="LplA"/>
    <property type="match status" value="1"/>
</dbReference>
<evidence type="ECO:0000259" key="2">
    <source>
        <dbReference type="PROSITE" id="PS51733"/>
    </source>
</evidence>
<dbReference type="SUPFAM" id="SSF55681">
    <property type="entry name" value="Class II aaRS and biotin synthetases"/>
    <property type="match status" value="1"/>
</dbReference>
<dbReference type="PROSITE" id="PS51733">
    <property type="entry name" value="BPL_LPL_CATALYTIC"/>
    <property type="match status" value="1"/>
</dbReference>
<dbReference type="Gene3D" id="3.30.390.50">
    <property type="entry name" value="CO dehydrogenase flavoprotein, C-terminal domain"/>
    <property type="match status" value="1"/>
</dbReference>
<dbReference type="InterPro" id="IPR045864">
    <property type="entry name" value="aa-tRNA-synth_II/BPL/LPL"/>
</dbReference>
<dbReference type="Proteomes" id="UP001056035">
    <property type="component" value="Chromosome"/>
</dbReference>
<dbReference type="RefSeq" id="WP_254573537.1">
    <property type="nucleotide sequence ID" value="NZ_CP098502.1"/>
</dbReference>
<evidence type="ECO:0000313" key="4">
    <source>
        <dbReference type="Proteomes" id="UP001056035"/>
    </source>
</evidence>
<reference evidence="3 4" key="1">
    <citation type="submission" date="2022-06" db="EMBL/GenBank/DDBJ databases">
        <title>Paraconexibacter antarcticus.</title>
        <authorList>
            <person name="Kim C.S."/>
        </authorList>
    </citation>
    <scope>NUCLEOTIDE SEQUENCE [LARGE SCALE GENOMIC DNA]</scope>
    <source>
        <strain evidence="3 4">02-257</strain>
    </source>
</reference>
<sequence>MTRWRLLIDDSADAATGLATDEALMLPYGRTARSEYAATLRLYSYRSHAALVGRFQSLDGEIDLAVAARHGIDVGRRPTGGGAIVMGEDQLGVAVATRAPAASTPRALLARYADGIIAGLATLGIAAESAGKNDLQVGGRKIAGLGLHVDERGALLFHASVLADLNVDLMLDVLKIPGAKLADKPAERVQQRITTVAEQLGRPVPVSEVRAAVAAGFRSALGVELQPDEPSADECDRRDSLVRDRYAKDAWTQQRTHLRDAHGTALLKTPEGLARIYVATHGATIKSAFVTGDFNTLPDELVALEAQLRWTPATPSAVTAAVHDTVDDDALGVSPNVLAAAVWEATERALGVAGGAHPVRPSGSCYFPDGDARPAIRSTTSTNEAELV</sequence>
<name>A0ABY5DZV7_9ACTN</name>
<evidence type="ECO:0000313" key="3">
    <source>
        <dbReference type="EMBL" id="UTI66883.1"/>
    </source>
</evidence>
<protein>
    <submittedName>
        <fullName evidence="3">Lipoate--protein ligase family protein</fullName>
    </submittedName>
</protein>
<dbReference type="PANTHER" id="PTHR43679">
    <property type="entry name" value="OCTANOYLTRANSFERASE LIPM-RELATED"/>
    <property type="match status" value="1"/>
</dbReference>
<feature type="compositionally biased region" description="Polar residues" evidence="1">
    <location>
        <begin position="377"/>
        <end position="388"/>
    </location>
</feature>
<accession>A0ABY5DZV7</accession>
<gene>
    <name evidence="3" type="ORF">NBH00_11895</name>
</gene>
<dbReference type="GO" id="GO:0016874">
    <property type="term" value="F:ligase activity"/>
    <property type="evidence" value="ECO:0007669"/>
    <property type="project" value="UniProtKB-KW"/>
</dbReference>
<organism evidence="3 4">
    <name type="scientific">Paraconexibacter antarcticus</name>
    <dbReference type="NCBI Taxonomy" id="2949664"/>
    <lineage>
        <taxon>Bacteria</taxon>
        <taxon>Bacillati</taxon>
        <taxon>Actinomycetota</taxon>
        <taxon>Thermoleophilia</taxon>
        <taxon>Solirubrobacterales</taxon>
        <taxon>Paraconexibacteraceae</taxon>
        <taxon>Paraconexibacter</taxon>
    </lineage>
</organism>
<dbReference type="EMBL" id="CP098502">
    <property type="protein sequence ID" value="UTI66883.1"/>
    <property type="molecule type" value="Genomic_DNA"/>
</dbReference>